<sequence length="903" mass="101953">MQDTFVLHNVRFEHYQPQYATGRAETRPRISWQFIGSLPGNGLQNRFEIECYDLTHSGLKLSNVYPVQSSSAVLNAWPFEEDLQSRQRIAVRVRAEIDSFWSPWSTPSAYEVGLLYRKDWTCERIVAAAYNRTENSPQPEQLLRKDFTTRQQVQIIDARLYVVVQGVYEAELNGQRVSEDFLAPGWTKYDRHIRYQTYNVTDQLSASNSHHCIAFRLAEGWFCGRLGFFGGQRNRWGDFPTLMAQLEIYYADGVNDVFATDSSWLSCLGPTRLAELYNGEKYDARLEKHDWSRPSKQPLPEDWQPVETLESLPAEIHIVAGWGEPVRRIEIVEPVALIRTPSNRIIIDFGQNLVGHVRLKLFQGVEGVKVSLWHAEVLEHGELGRRPLRICEALDEYTCSGRPDGETWAPRFTFHGFRYCQVDGWLHSEENLKAHVEAVVCHTDMQAAGSFDSSDPLVNQLYKNTVWSIKGNFFSIPTDCPQRDERLGWTGDIALFAPTATKLYDCFGMLKDWMVDVKYDQEERGGIPALVTPDVLNNVGFWGKVLPIAIWHDVIILVPWALYEDSGDEEILRMHYGNMVTWLTKIPRNEDGILWDSDTFQLGDWLDPTASPHEPMNGQSDPILVADAFLVRCLALVAKIGAILGDTEAARRYSDEATTARERFATQYITRSGRVVSDSQTVISLAICFDLFSTSEQVQAAGQRLATIARRNNFKIATGFAGTPFILDALVKTGNVQVAYSMLQARECPSWLYPITLGATTIWERWDSMLPDGSINSGEMTSFNHYSLGAVTSFLHQTLAGLQVVEPGWRKSRAAPTLGGGFTHASSTHQSPYGLVRCSWTLDGARLSVTVVVPPLTSMEVVVPSSQTERKVHVVGAGEWNFESTYHDGCDWPVRPIPVFPEE</sequence>
<protein>
    <submittedName>
        <fullName evidence="1">Glycoside hydrolase family 78 protein</fullName>
    </submittedName>
</protein>
<name>A0ACB6RH39_9PLEO</name>
<evidence type="ECO:0000313" key="2">
    <source>
        <dbReference type="Proteomes" id="UP000799754"/>
    </source>
</evidence>
<organism evidence="1 2">
    <name type="scientific">Macroventuria anomochaeta</name>
    <dbReference type="NCBI Taxonomy" id="301207"/>
    <lineage>
        <taxon>Eukaryota</taxon>
        <taxon>Fungi</taxon>
        <taxon>Dikarya</taxon>
        <taxon>Ascomycota</taxon>
        <taxon>Pezizomycotina</taxon>
        <taxon>Dothideomycetes</taxon>
        <taxon>Pleosporomycetidae</taxon>
        <taxon>Pleosporales</taxon>
        <taxon>Pleosporineae</taxon>
        <taxon>Didymellaceae</taxon>
        <taxon>Macroventuria</taxon>
    </lineage>
</organism>
<gene>
    <name evidence="1" type="ORF">BU25DRAFT_484077</name>
</gene>
<comment type="caution">
    <text evidence="1">The sequence shown here is derived from an EMBL/GenBank/DDBJ whole genome shotgun (WGS) entry which is preliminary data.</text>
</comment>
<dbReference type="EMBL" id="MU006766">
    <property type="protein sequence ID" value="KAF2621079.1"/>
    <property type="molecule type" value="Genomic_DNA"/>
</dbReference>
<keyword evidence="1" id="KW-0378">Hydrolase</keyword>
<evidence type="ECO:0000313" key="1">
    <source>
        <dbReference type="EMBL" id="KAF2621079.1"/>
    </source>
</evidence>
<reference evidence="1" key="1">
    <citation type="journal article" date="2020" name="Stud. Mycol.">
        <title>101 Dothideomycetes genomes: a test case for predicting lifestyles and emergence of pathogens.</title>
        <authorList>
            <person name="Haridas S."/>
            <person name="Albert R."/>
            <person name="Binder M."/>
            <person name="Bloem J."/>
            <person name="Labutti K."/>
            <person name="Salamov A."/>
            <person name="Andreopoulos B."/>
            <person name="Baker S."/>
            <person name="Barry K."/>
            <person name="Bills G."/>
            <person name="Bluhm B."/>
            <person name="Cannon C."/>
            <person name="Castanera R."/>
            <person name="Culley D."/>
            <person name="Daum C."/>
            <person name="Ezra D."/>
            <person name="Gonzalez J."/>
            <person name="Henrissat B."/>
            <person name="Kuo A."/>
            <person name="Liang C."/>
            <person name="Lipzen A."/>
            <person name="Lutzoni F."/>
            <person name="Magnuson J."/>
            <person name="Mondo S."/>
            <person name="Nolan M."/>
            <person name="Ohm R."/>
            <person name="Pangilinan J."/>
            <person name="Park H.-J."/>
            <person name="Ramirez L."/>
            <person name="Alfaro M."/>
            <person name="Sun H."/>
            <person name="Tritt A."/>
            <person name="Yoshinaga Y."/>
            <person name="Zwiers L.-H."/>
            <person name="Turgeon B."/>
            <person name="Goodwin S."/>
            <person name="Spatafora J."/>
            <person name="Crous P."/>
            <person name="Grigoriev I."/>
        </authorList>
    </citation>
    <scope>NUCLEOTIDE SEQUENCE</scope>
    <source>
        <strain evidence="1">CBS 525.71</strain>
    </source>
</reference>
<keyword evidence="2" id="KW-1185">Reference proteome</keyword>
<accession>A0ACB6RH39</accession>
<proteinExistence type="predicted"/>
<dbReference type="Proteomes" id="UP000799754">
    <property type="component" value="Unassembled WGS sequence"/>
</dbReference>